<dbReference type="RefSeq" id="WP_327607092.1">
    <property type="nucleotide sequence ID" value="NZ_JARZFX010000003.1"/>
</dbReference>
<gene>
    <name evidence="2" type="ORF">QGM71_08450</name>
</gene>
<organism evidence="2 3">
    <name type="scientific">Virgibacillus tibetensis</name>
    <dbReference type="NCBI Taxonomy" id="3042313"/>
    <lineage>
        <taxon>Bacteria</taxon>
        <taxon>Bacillati</taxon>
        <taxon>Bacillota</taxon>
        <taxon>Bacilli</taxon>
        <taxon>Bacillales</taxon>
        <taxon>Bacillaceae</taxon>
        <taxon>Virgibacillus</taxon>
    </lineage>
</organism>
<feature type="coiled-coil region" evidence="1">
    <location>
        <begin position="64"/>
        <end position="94"/>
    </location>
</feature>
<accession>A0ABU6KDV3</accession>
<dbReference type="InterPro" id="IPR024453">
    <property type="entry name" value="Peptidase_C92"/>
</dbReference>
<protein>
    <recommendedName>
        <fullName evidence="4">YycO</fullName>
    </recommendedName>
</protein>
<dbReference type="InterPro" id="IPR038765">
    <property type="entry name" value="Papain-like_cys_pep_sf"/>
</dbReference>
<keyword evidence="1" id="KW-0175">Coiled coil</keyword>
<dbReference type="Proteomes" id="UP001335737">
    <property type="component" value="Unassembled WGS sequence"/>
</dbReference>
<comment type="caution">
    <text evidence="2">The sequence shown here is derived from an EMBL/GenBank/DDBJ whole genome shotgun (WGS) entry which is preliminary data.</text>
</comment>
<sequence>MKKSMLRMFMGVLIVVLVFANGISISASSTSLDKNVTELVKLQPGITLEEVEETVAIYAKAIGKSEIEASNELLEELNAQLKADEIEQAEQNAINGGSSGNYKLPIASRKGDIFYTPSSTLGIQHGHNGIYYTTTTIAESIPSTGVRYINYRDRNVERNAVVQYVNTSTANRNAAADWARSRTGDSYSYNFATNRLTGHYGAKNCSKLLWSAFKLKAGIDIDVNLGGGVYPKDIRDSGYTVTYRVIS</sequence>
<name>A0ABU6KDV3_9BACI</name>
<dbReference type="Pfam" id="PF05708">
    <property type="entry name" value="Peptidase_C92"/>
    <property type="match status" value="1"/>
</dbReference>
<dbReference type="SUPFAM" id="SSF54001">
    <property type="entry name" value="Cysteine proteinases"/>
    <property type="match status" value="1"/>
</dbReference>
<reference evidence="2 3" key="1">
    <citation type="journal article" date="2024" name="Int. J. Syst. Evol. Microbiol.">
        <title>Virgibacillus tibetensis sp. nov., isolated from salt lake on the Tibetan Plateau of China.</title>
        <authorList>
            <person name="Phurbu D."/>
            <person name="Liu Z.-X."/>
            <person name="Wang R."/>
            <person name="Zheng Y.-Y."/>
            <person name="Liu H.-C."/>
            <person name="Zhou Y.-G."/>
            <person name="Yu Y.-J."/>
            <person name="Li A.-H."/>
        </authorList>
    </citation>
    <scope>NUCLEOTIDE SEQUENCE [LARGE SCALE GENOMIC DNA]</scope>
    <source>
        <strain evidence="2 3">C22-A2</strain>
    </source>
</reference>
<dbReference type="EMBL" id="JARZFX010000003">
    <property type="protein sequence ID" value="MEC5423522.1"/>
    <property type="molecule type" value="Genomic_DNA"/>
</dbReference>
<proteinExistence type="predicted"/>
<evidence type="ECO:0000313" key="2">
    <source>
        <dbReference type="EMBL" id="MEC5423522.1"/>
    </source>
</evidence>
<evidence type="ECO:0000256" key="1">
    <source>
        <dbReference type="SAM" id="Coils"/>
    </source>
</evidence>
<keyword evidence="3" id="KW-1185">Reference proteome</keyword>
<evidence type="ECO:0000313" key="3">
    <source>
        <dbReference type="Proteomes" id="UP001335737"/>
    </source>
</evidence>
<dbReference type="Gene3D" id="3.90.1720.10">
    <property type="entry name" value="endopeptidase domain like (from Nostoc punctiforme)"/>
    <property type="match status" value="1"/>
</dbReference>
<evidence type="ECO:0008006" key="4">
    <source>
        <dbReference type="Google" id="ProtNLM"/>
    </source>
</evidence>